<accession>A0A432Z4B9</accession>
<dbReference type="Gene3D" id="1.10.579.10">
    <property type="entry name" value="DNA Cyclobutane Dipyrimidine Photolyase, subunit A, domain 3"/>
    <property type="match status" value="1"/>
</dbReference>
<sequence>MTEPKSASPQILRLILGDQLNASHSWLAEKDNSILYVMMEIGQETSYVRHHRQKVLVFFAAMRNFAKALTSKGHQVSYLTLDDKNNQQSLTKNLSRYLKQYPNARLQCQLPDEYRVDHQLRSWAGEQELTIEWFDSEHFLTQRDSLEQLFDSDSKLLMETFYRHMRRHLGVLMDGDSPIGGQWNFDSKNRKKLPKKLAVSEPLIFKNDAEDIDIMLTEMKVDTIGNADPRQLSWPTSRHQARQLLSYFCEYLLPYFGTYQDAMTSPEHHQHYWSLFHSRLSFALNSKMLAPLEVVDQAVASWQRNPDSIELNQIEGFVRQIIGWREYIRGIYWRFMPEYKNQNQLHHQRSLPAFYWNAKTNMNCVRQSVQQSLDYAYAHHIQRLMVTGNFALLAGVDPDQVDDWYLGIYIDALEWVELPNTRGMSQYADGGLLATKPYVSSANYIQKMSHYCSNCHYRHDQKTGDKACPFNSLYWHFIDRNQQQFKTNHRMGMMYSVWHKKSQQEREQLLEQANYYLDHLDDL</sequence>
<dbReference type="PANTHER" id="PTHR38657:SF1">
    <property type="entry name" value="SLR1343 PROTEIN"/>
    <property type="match status" value="1"/>
</dbReference>
<dbReference type="Proteomes" id="UP000287908">
    <property type="component" value="Unassembled WGS sequence"/>
</dbReference>
<evidence type="ECO:0000313" key="1">
    <source>
        <dbReference type="EMBL" id="RUO72758.1"/>
    </source>
</evidence>
<dbReference type="InterPro" id="IPR052551">
    <property type="entry name" value="UV-DNA_repair_photolyase"/>
</dbReference>
<organism evidence="1 2">
    <name type="scientific">Idiomarina seosinensis</name>
    <dbReference type="NCBI Taxonomy" id="281739"/>
    <lineage>
        <taxon>Bacteria</taxon>
        <taxon>Pseudomonadati</taxon>
        <taxon>Pseudomonadota</taxon>
        <taxon>Gammaproteobacteria</taxon>
        <taxon>Alteromonadales</taxon>
        <taxon>Idiomarinaceae</taxon>
        <taxon>Idiomarina</taxon>
    </lineage>
</organism>
<dbReference type="InterPro" id="IPR007357">
    <property type="entry name" value="PhrB-like"/>
</dbReference>
<dbReference type="InterPro" id="IPR014729">
    <property type="entry name" value="Rossmann-like_a/b/a_fold"/>
</dbReference>
<dbReference type="GO" id="GO:0016829">
    <property type="term" value="F:lyase activity"/>
    <property type="evidence" value="ECO:0007669"/>
    <property type="project" value="UniProtKB-KW"/>
</dbReference>
<dbReference type="OrthoDB" id="5288100at2"/>
<proteinExistence type="predicted"/>
<dbReference type="EMBL" id="PIQF01000005">
    <property type="protein sequence ID" value="RUO72758.1"/>
    <property type="molecule type" value="Genomic_DNA"/>
</dbReference>
<dbReference type="RefSeq" id="WP_126785605.1">
    <property type="nucleotide sequence ID" value="NZ_PIQF01000005.1"/>
</dbReference>
<dbReference type="Gene3D" id="1.25.40.80">
    <property type="match status" value="1"/>
</dbReference>
<evidence type="ECO:0000313" key="2">
    <source>
        <dbReference type="Proteomes" id="UP000287908"/>
    </source>
</evidence>
<name>A0A432Z4B9_9GAMM</name>
<comment type="caution">
    <text evidence="1">The sequence shown here is derived from an EMBL/GenBank/DDBJ whole genome shotgun (WGS) entry which is preliminary data.</text>
</comment>
<dbReference type="AlphaFoldDB" id="A0A432Z4B9"/>
<dbReference type="Pfam" id="PF04244">
    <property type="entry name" value="DPRP"/>
    <property type="match status" value="1"/>
</dbReference>
<keyword evidence="2" id="KW-1185">Reference proteome</keyword>
<dbReference type="PANTHER" id="PTHR38657">
    <property type="entry name" value="SLR1343 PROTEIN"/>
    <property type="match status" value="1"/>
</dbReference>
<keyword evidence="1" id="KW-0456">Lyase</keyword>
<dbReference type="SUPFAM" id="SSF48173">
    <property type="entry name" value="Cryptochrome/photolyase FAD-binding domain"/>
    <property type="match status" value="1"/>
</dbReference>
<reference evidence="1 2" key="1">
    <citation type="journal article" date="2011" name="Front. Microbiol.">
        <title>Genomic signatures of strain selection and enhancement in Bacillus atrophaeus var. globigii, a historical biowarfare simulant.</title>
        <authorList>
            <person name="Gibbons H.S."/>
            <person name="Broomall S.M."/>
            <person name="McNew L.A."/>
            <person name="Daligault H."/>
            <person name="Chapman C."/>
            <person name="Bruce D."/>
            <person name="Karavis M."/>
            <person name="Krepps M."/>
            <person name="McGregor P.A."/>
            <person name="Hong C."/>
            <person name="Park K.H."/>
            <person name="Akmal A."/>
            <person name="Feldman A."/>
            <person name="Lin J.S."/>
            <person name="Chang W.E."/>
            <person name="Higgs B.W."/>
            <person name="Demirev P."/>
            <person name="Lindquist J."/>
            <person name="Liem A."/>
            <person name="Fochler E."/>
            <person name="Read T.D."/>
            <person name="Tapia R."/>
            <person name="Johnson S."/>
            <person name="Bishop-Lilly K.A."/>
            <person name="Detter C."/>
            <person name="Han C."/>
            <person name="Sozhamannan S."/>
            <person name="Rosenzweig C.N."/>
            <person name="Skowronski E.W."/>
        </authorList>
    </citation>
    <scope>NUCLEOTIDE SEQUENCE [LARGE SCALE GENOMIC DNA]</scope>
    <source>
        <strain evidence="1 2">CL-SP19</strain>
    </source>
</reference>
<dbReference type="Gene3D" id="1.10.10.1710">
    <property type="entry name" value="Deoxyribodipyrimidine photolyase-related"/>
    <property type="match status" value="1"/>
</dbReference>
<dbReference type="InterPro" id="IPR036134">
    <property type="entry name" value="Crypto/Photolyase_FAD-like_sf"/>
</dbReference>
<gene>
    <name evidence="1" type="ORF">CWI81_12290</name>
</gene>
<dbReference type="Gene3D" id="3.40.50.620">
    <property type="entry name" value="HUPs"/>
    <property type="match status" value="1"/>
</dbReference>
<protein>
    <submittedName>
        <fullName evidence="1">Cryptochrome/photolyase family protein</fullName>
    </submittedName>
</protein>